<protein>
    <submittedName>
        <fullName evidence="1">Uncharacterized protein</fullName>
    </submittedName>
</protein>
<sequence>MSDRWDYLFPKHSCNVWGETQRSIGIPSLCSTWITLTKSTFVQCGYKSGYALELLAGITELYVYCDIVSIGIPSLCLHFDKVNFLFSVVINQDML</sequence>
<evidence type="ECO:0000313" key="2">
    <source>
        <dbReference type="Proteomes" id="UP001054945"/>
    </source>
</evidence>
<dbReference type="Proteomes" id="UP001054945">
    <property type="component" value="Unassembled WGS sequence"/>
</dbReference>
<keyword evidence="2" id="KW-1185">Reference proteome</keyword>
<comment type="caution">
    <text evidence="1">The sequence shown here is derived from an EMBL/GenBank/DDBJ whole genome shotgun (WGS) entry which is preliminary data.</text>
</comment>
<dbReference type="EMBL" id="BPLR01018742">
    <property type="protein sequence ID" value="GIZ01962.1"/>
    <property type="molecule type" value="Genomic_DNA"/>
</dbReference>
<gene>
    <name evidence="1" type="ORF">CEXT_333121</name>
</gene>
<name>A0AAV4Y3Y5_CAEEX</name>
<accession>A0AAV4Y3Y5</accession>
<reference evidence="1 2" key="1">
    <citation type="submission" date="2021-06" db="EMBL/GenBank/DDBJ databases">
        <title>Caerostris extrusa draft genome.</title>
        <authorList>
            <person name="Kono N."/>
            <person name="Arakawa K."/>
        </authorList>
    </citation>
    <scope>NUCLEOTIDE SEQUENCE [LARGE SCALE GENOMIC DNA]</scope>
</reference>
<proteinExistence type="predicted"/>
<dbReference type="AlphaFoldDB" id="A0AAV4Y3Y5"/>
<organism evidence="1 2">
    <name type="scientific">Caerostris extrusa</name>
    <name type="common">Bark spider</name>
    <name type="synonym">Caerostris bankana</name>
    <dbReference type="NCBI Taxonomy" id="172846"/>
    <lineage>
        <taxon>Eukaryota</taxon>
        <taxon>Metazoa</taxon>
        <taxon>Ecdysozoa</taxon>
        <taxon>Arthropoda</taxon>
        <taxon>Chelicerata</taxon>
        <taxon>Arachnida</taxon>
        <taxon>Araneae</taxon>
        <taxon>Araneomorphae</taxon>
        <taxon>Entelegynae</taxon>
        <taxon>Araneoidea</taxon>
        <taxon>Araneidae</taxon>
        <taxon>Caerostris</taxon>
    </lineage>
</organism>
<evidence type="ECO:0000313" key="1">
    <source>
        <dbReference type="EMBL" id="GIZ01962.1"/>
    </source>
</evidence>